<dbReference type="AlphaFoldDB" id="A0A7S7NVH9"/>
<protein>
    <submittedName>
        <fullName evidence="10">ABC transporter permease</fullName>
    </submittedName>
</protein>
<feature type="transmembrane region" description="Helical" evidence="7">
    <location>
        <begin position="498"/>
        <end position="521"/>
    </location>
</feature>
<evidence type="ECO:0000313" key="10">
    <source>
        <dbReference type="EMBL" id="QOY89954.1"/>
    </source>
</evidence>
<comment type="subcellular location">
    <subcellularLocation>
        <location evidence="1">Cell membrane</location>
        <topology evidence="1">Multi-pass membrane protein</topology>
    </subcellularLocation>
</comment>
<dbReference type="Pfam" id="PF02687">
    <property type="entry name" value="FtsX"/>
    <property type="match status" value="2"/>
</dbReference>
<feature type="transmembrane region" description="Helical" evidence="7">
    <location>
        <begin position="83"/>
        <end position="106"/>
    </location>
</feature>
<feature type="domain" description="ABC3 transporter permease C-terminal" evidence="8">
    <location>
        <begin position="362"/>
        <end position="482"/>
    </location>
</feature>
<evidence type="ECO:0000313" key="11">
    <source>
        <dbReference type="Proteomes" id="UP000593892"/>
    </source>
</evidence>
<dbReference type="GO" id="GO:0005886">
    <property type="term" value="C:plasma membrane"/>
    <property type="evidence" value="ECO:0007669"/>
    <property type="project" value="UniProtKB-SubCell"/>
</dbReference>
<keyword evidence="11" id="KW-1185">Reference proteome</keyword>
<evidence type="ECO:0000256" key="7">
    <source>
        <dbReference type="SAM" id="Phobius"/>
    </source>
</evidence>
<evidence type="ECO:0000259" key="8">
    <source>
        <dbReference type="Pfam" id="PF02687"/>
    </source>
</evidence>
<feature type="transmembrane region" description="Helical" evidence="7">
    <location>
        <begin position="752"/>
        <end position="776"/>
    </location>
</feature>
<evidence type="ECO:0000256" key="2">
    <source>
        <dbReference type="ARBA" id="ARBA00022475"/>
    </source>
</evidence>
<dbReference type="InterPro" id="IPR017800">
    <property type="entry name" value="ADOP"/>
</dbReference>
<evidence type="ECO:0000259" key="9">
    <source>
        <dbReference type="Pfam" id="PF12704"/>
    </source>
</evidence>
<feature type="domain" description="MacB-like periplasmic core" evidence="9">
    <location>
        <begin position="507"/>
        <end position="711"/>
    </location>
</feature>
<feature type="transmembrane region" description="Helical" evidence="7">
    <location>
        <begin position="811"/>
        <end position="830"/>
    </location>
</feature>
<sequence length="879" mass="95110">MSFWLRLSNVFRGERLNREIDEELEAHVADAVAEGRNVADARRALGAALRLREESRDLRLLPWLDSLRADAVLGWRQIRKRKVASAAAILSLGLAMGACTAAFRIIDALLFRPLPVAHPEELYALQRSGFGFTGKFETDDGWAYPAFRLMAEAVRGRAELLALGSVERVDVSFASEDDIEKANVQYVSGRMFVSFGLRPAVGRLFGGAEDDLSQPQPYAVLSHHYWTQRFGGAADVVGRKVRIGTKVFEIVGVSGQGFTGTEPGSEAGIFLPVTMHTGAREAGWTWMRTLVRIPPGTAPEQIVARVAAVSRAFEENRAKGYRGLTPASIQRFLDRKVEIRPVWAGVSSLQKEYRRALQAMAVLVALVLLIACANVANLLAAQAAARAREMALRVSIGAGRGRLVQLVLVESGLMAILAAAAGGAFAAWAAPFVVSHINLPDDPAQLAMPVDWRVTGFAFALTVLVACLFGLAPALRASGVQPASALKGGSDPHSRRRLMYGLIALQVTFCFVVLFVSGLFVETFHKLSERPMGFVPDGLLVVDATPKQPQLPVVWEELTGRIRALPGVESAATSCWPLIGAIGWNGFVSVHNGPPSSVPAYMLAVSPGWLETMKIPLLDGSDFRPDAVAPGVAIVNETFVKTFFPGERALGQTFRRVSDQFQIVGIVRDTPYQGLRAPTPPLAFFPQHELDKKGELRPVRSMSFLVRVKGDAPLGLAPALRAELARARPDFRVTNVRTFQEILDGQTLQERLLALLALFFTVVALLLAGVGLYGVLDYSVLQRRKEIGIRMAIGARVGDIGRLVTGATLRMVLAGSAAGVGLGLGAARWIESLLFEVKASDPRMLVLPWLVIVVTALVASMPAVVRAVRTDPAKTLRAD</sequence>
<feature type="transmembrane region" description="Helical" evidence="7">
    <location>
        <begin position="454"/>
        <end position="477"/>
    </location>
</feature>
<evidence type="ECO:0000256" key="4">
    <source>
        <dbReference type="ARBA" id="ARBA00022989"/>
    </source>
</evidence>
<feature type="domain" description="ABC3 transporter permease C-terminal" evidence="8">
    <location>
        <begin position="759"/>
        <end position="862"/>
    </location>
</feature>
<dbReference type="InterPro" id="IPR050250">
    <property type="entry name" value="Macrolide_Exporter_MacB"/>
</dbReference>
<dbReference type="Pfam" id="PF12704">
    <property type="entry name" value="MacB_PCD"/>
    <property type="match status" value="2"/>
</dbReference>
<feature type="transmembrane region" description="Helical" evidence="7">
    <location>
        <begin position="359"/>
        <end position="385"/>
    </location>
</feature>
<keyword evidence="4 7" id="KW-1133">Transmembrane helix</keyword>
<evidence type="ECO:0000256" key="3">
    <source>
        <dbReference type="ARBA" id="ARBA00022692"/>
    </source>
</evidence>
<feature type="transmembrane region" description="Helical" evidence="7">
    <location>
        <begin position="406"/>
        <end position="434"/>
    </location>
</feature>
<accession>A0A7S7NVH9</accession>
<evidence type="ECO:0000256" key="6">
    <source>
        <dbReference type="ARBA" id="ARBA00038076"/>
    </source>
</evidence>
<dbReference type="NCBIfam" id="TIGR03434">
    <property type="entry name" value="ADOP"/>
    <property type="match status" value="1"/>
</dbReference>
<evidence type="ECO:0000256" key="5">
    <source>
        <dbReference type="ARBA" id="ARBA00023136"/>
    </source>
</evidence>
<dbReference type="KEGG" id="pfer:IRI77_08360"/>
<proteinExistence type="inferred from homology"/>
<dbReference type="PANTHER" id="PTHR30572:SF4">
    <property type="entry name" value="ABC TRANSPORTER PERMEASE YTRF"/>
    <property type="match status" value="1"/>
</dbReference>
<dbReference type="Proteomes" id="UP000593892">
    <property type="component" value="Chromosome"/>
</dbReference>
<dbReference type="InterPro" id="IPR025857">
    <property type="entry name" value="MacB_PCD"/>
</dbReference>
<dbReference type="InterPro" id="IPR003838">
    <property type="entry name" value="ABC3_permease_C"/>
</dbReference>
<keyword evidence="2" id="KW-1003">Cell membrane</keyword>
<dbReference type="PANTHER" id="PTHR30572">
    <property type="entry name" value="MEMBRANE COMPONENT OF TRANSPORTER-RELATED"/>
    <property type="match status" value="1"/>
</dbReference>
<feature type="domain" description="MacB-like periplasmic core" evidence="9">
    <location>
        <begin position="85"/>
        <end position="308"/>
    </location>
</feature>
<feature type="transmembrane region" description="Helical" evidence="7">
    <location>
        <begin position="846"/>
        <end position="868"/>
    </location>
</feature>
<organism evidence="10 11">
    <name type="scientific">Paludibaculum fermentans</name>
    <dbReference type="NCBI Taxonomy" id="1473598"/>
    <lineage>
        <taxon>Bacteria</taxon>
        <taxon>Pseudomonadati</taxon>
        <taxon>Acidobacteriota</taxon>
        <taxon>Terriglobia</taxon>
        <taxon>Bryobacterales</taxon>
        <taxon>Bryobacteraceae</taxon>
        <taxon>Paludibaculum</taxon>
    </lineage>
</organism>
<evidence type="ECO:0000256" key="1">
    <source>
        <dbReference type="ARBA" id="ARBA00004651"/>
    </source>
</evidence>
<reference evidence="10 11" key="1">
    <citation type="submission" date="2020-10" db="EMBL/GenBank/DDBJ databases">
        <title>Complete genome sequence of Paludibaculum fermentans P105T, a facultatively anaerobic acidobacterium capable of dissimilatory Fe(III) reduction.</title>
        <authorList>
            <person name="Dedysh S.N."/>
            <person name="Beletsky A.V."/>
            <person name="Kulichevskaya I.S."/>
            <person name="Mardanov A.V."/>
            <person name="Ravin N.V."/>
        </authorList>
    </citation>
    <scope>NUCLEOTIDE SEQUENCE [LARGE SCALE GENOMIC DNA]</scope>
    <source>
        <strain evidence="10 11">P105</strain>
    </source>
</reference>
<dbReference type="RefSeq" id="WP_194451617.1">
    <property type="nucleotide sequence ID" value="NZ_CP063849.1"/>
</dbReference>
<keyword evidence="3 7" id="KW-0812">Transmembrane</keyword>
<comment type="similarity">
    <text evidence="6">Belongs to the ABC-4 integral membrane protein family.</text>
</comment>
<dbReference type="EMBL" id="CP063849">
    <property type="protein sequence ID" value="QOY89954.1"/>
    <property type="molecule type" value="Genomic_DNA"/>
</dbReference>
<name>A0A7S7NVH9_PALFE</name>
<gene>
    <name evidence="10" type="ORF">IRI77_08360</name>
</gene>
<keyword evidence="5 7" id="KW-0472">Membrane</keyword>
<dbReference type="GO" id="GO:0022857">
    <property type="term" value="F:transmembrane transporter activity"/>
    <property type="evidence" value="ECO:0007669"/>
    <property type="project" value="TreeGrafter"/>
</dbReference>